<dbReference type="Gene3D" id="3.60.15.10">
    <property type="entry name" value="Ribonuclease Z/Hydroxyacylglutathione hydrolase-like"/>
    <property type="match status" value="1"/>
</dbReference>
<name>A0ABU9SR05_9ALTE</name>
<evidence type="ECO:0000313" key="5">
    <source>
        <dbReference type="Proteomes" id="UP001461163"/>
    </source>
</evidence>
<keyword evidence="1 4" id="KW-0378">Hydrolase</keyword>
<dbReference type="InterPro" id="IPR036866">
    <property type="entry name" value="RibonucZ/Hydroxyglut_hydro"/>
</dbReference>
<dbReference type="Proteomes" id="UP001461163">
    <property type="component" value="Unassembled WGS sequence"/>
</dbReference>
<dbReference type="PANTHER" id="PTHR11203">
    <property type="entry name" value="CLEAVAGE AND POLYADENYLATION SPECIFICITY FACTOR FAMILY MEMBER"/>
    <property type="match status" value="1"/>
</dbReference>
<evidence type="ECO:0000259" key="3">
    <source>
        <dbReference type="SMART" id="SM01027"/>
    </source>
</evidence>
<dbReference type="Pfam" id="PF07521">
    <property type="entry name" value="RMMBL"/>
    <property type="match status" value="1"/>
</dbReference>
<dbReference type="PANTHER" id="PTHR11203:SF37">
    <property type="entry name" value="INTEGRATOR COMPLEX SUBUNIT 11"/>
    <property type="match status" value="1"/>
</dbReference>
<gene>
    <name evidence="4" type="ORF">WNY77_00785</name>
</gene>
<comment type="caution">
    <text evidence="4">The sequence shown here is derived from an EMBL/GenBank/DDBJ whole genome shotgun (WGS) entry which is preliminary data.</text>
</comment>
<dbReference type="Gene3D" id="3.40.50.10890">
    <property type="match status" value="1"/>
</dbReference>
<protein>
    <submittedName>
        <fullName evidence="4">MBL fold metallo-hydrolase</fullName>
        <ecNumber evidence="4">3.-.-.-</ecNumber>
    </submittedName>
</protein>
<dbReference type="InterPro" id="IPR011108">
    <property type="entry name" value="RMMBL"/>
</dbReference>
<organism evidence="4 5">
    <name type="scientific">Paraglaciecola mesophila</name>
    <dbReference type="NCBI Taxonomy" id="197222"/>
    <lineage>
        <taxon>Bacteria</taxon>
        <taxon>Pseudomonadati</taxon>
        <taxon>Pseudomonadota</taxon>
        <taxon>Gammaproteobacteria</taxon>
        <taxon>Alteromonadales</taxon>
        <taxon>Alteromonadaceae</taxon>
        <taxon>Paraglaciecola</taxon>
    </lineage>
</organism>
<dbReference type="InterPro" id="IPR050698">
    <property type="entry name" value="MBL"/>
</dbReference>
<keyword evidence="5" id="KW-1185">Reference proteome</keyword>
<dbReference type="InterPro" id="IPR022712">
    <property type="entry name" value="Beta_Casp"/>
</dbReference>
<dbReference type="Pfam" id="PF10996">
    <property type="entry name" value="Beta-Casp"/>
    <property type="match status" value="1"/>
</dbReference>
<dbReference type="SMART" id="SM01027">
    <property type="entry name" value="Beta-Casp"/>
    <property type="match status" value="1"/>
</dbReference>
<feature type="domain" description="Beta-Casp" evidence="3">
    <location>
        <begin position="255"/>
        <end position="383"/>
    </location>
</feature>
<dbReference type="CDD" id="cd16295">
    <property type="entry name" value="TTHA0252-CPSF-like_MBL-fold"/>
    <property type="match status" value="1"/>
</dbReference>
<dbReference type="GO" id="GO:0016787">
    <property type="term" value="F:hydrolase activity"/>
    <property type="evidence" value="ECO:0007669"/>
    <property type="project" value="UniProtKB-KW"/>
</dbReference>
<accession>A0ABU9SR05</accession>
<evidence type="ECO:0000313" key="4">
    <source>
        <dbReference type="EMBL" id="MEM5495921.1"/>
    </source>
</evidence>
<sequence length="467" mass="51665">MAIIYFWGAAQEVTGSCHLIESASFGKILLDCGMHQGGNSIDRIGDEGFPFNPASIDAVLLSHAHLDHSGMLPKLVHDGFTGPIYCTSETADLLVVMLQDSVSIYMGDLARENRRLARKGKPLLEPEYSEEDVMQVITQCESQSYNKALKLAEQTTACFHDAGHILGSAIIELSFEERGEQKKLVFSGDLGNKSAVLMNDPSILTKADIVLMESTYGDRNHKSIDNTVSELKTILKDTENRGGNIMIPAFAVGRTQEILFYLGQLHQQGLLDNWQVILDSPMAIEVTRVYDKWFNALDSDEIEEASPNAHSILKDFIPRLFLSVAPDESMMINKIKKGALIIAGSGMCTGGRIRHHFKQRIWDSRNAIIFCGYQANGTLGRLLVDGLQHLKLFGDDYVVKAQIETLGGFSAHAGQNELVEWVSHFENNPKVVLVHGEPKAQEALAQKLWEDKNIRAVIPSLGQSLVF</sequence>
<dbReference type="EC" id="3.-.-.-" evidence="4"/>
<reference evidence="4 5" key="1">
    <citation type="submission" date="2024-03" db="EMBL/GenBank/DDBJ databases">
        <title>Community enrichment and isolation of bacterial strains for fucoidan degradation.</title>
        <authorList>
            <person name="Sichert A."/>
        </authorList>
    </citation>
    <scope>NUCLEOTIDE SEQUENCE [LARGE SCALE GENOMIC DNA]</scope>
    <source>
        <strain evidence="4 5">AS12</strain>
    </source>
</reference>
<dbReference type="EMBL" id="JBBMQS010000001">
    <property type="protein sequence ID" value="MEM5495921.1"/>
    <property type="molecule type" value="Genomic_DNA"/>
</dbReference>
<feature type="domain" description="Metallo-beta-lactamase" evidence="2">
    <location>
        <begin position="14"/>
        <end position="250"/>
    </location>
</feature>
<dbReference type="InterPro" id="IPR001279">
    <property type="entry name" value="Metallo-B-lactamas"/>
</dbReference>
<dbReference type="SMART" id="SM00849">
    <property type="entry name" value="Lactamase_B"/>
    <property type="match status" value="1"/>
</dbReference>
<proteinExistence type="predicted"/>
<evidence type="ECO:0000256" key="1">
    <source>
        <dbReference type="ARBA" id="ARBA00022801"/>
    </source>
</evidence>
<dbReference type="RefSeq" id="WP_342880564.1">
    <property type="nucleotide sequence ID" value="NZ_JBBMQS010000001.1"/>
</dbReference>
<dbReference type="Pfam" id="PF00753">
    <property type="entry name" value="Lactamase_B"/>
    <property type="match status" value="1"/>
</dbReference>
<dbReference type="SUPFAM" id="SSF56281">
    <property type="entry name" value="Metallo-hydrolase/oxidoreductase"/>
    <property type="match status" value="1"/>
</dbReference>
<evidence type="ECO:0000259" key="2">
    <source>
        <dbReference type="SMART" id="SM00849"/>
    </source>
</evidence>